<reference evidence="1 2" key="1">
    <citation type="journal article" date="2018" name="Front. Plant Sci.">
        <title>Red Clover (Trifolium pratense) and Zigzag Clover (T. medium) - A Picture of Genomic Similarities and Differences.</title>
        <authorList>
            <person name="Dluhosova J."/>
            <person name="Istvanek J."/>
            <person name="Nedelnik J."/>
            <person name="Repkova J."/>
        </authorList>
    </citation>
    <scope>NUCLEOTIDE SEQUENCE [LARGE SCALE GENOMIC DNA]</scope>
    <source>
        <strain evidence="2">cv. 10/8</strain>
        <tissue evidence="1">Leaf</tissue>
    </source>
</reference>
<keyword evidence="2" id="KW-1185">Reference proteome</keyword>
<feature type="non-terminal residue" evidence="1">
    <location>
        <position position="17"/>
    </location>
</feature>
<evidence type="ECO:0000313" key="1">
    <source>
        <dbReference type="EMBL" id="MCI47400.1"/>
    </source>
</evidence>
<proteinExistence type="predicted"/>
<evidence type="ECO:0000313" key="2">
    <source>
        <dbReference type="Proteomes" id="UP000265520"/>
    </source>
</evidence>
<comment type="caution">
    <text evidence="1">The sequence shown here is derived from an EMBL/GenBank/DDBJ whole genome shotgun (WGS) entry which is preliminary data.</text>
</comment>
<dbReference type="AlphaFoldDB" id="A0A392SHI4"/>
<dbReference type="EMBL" id="LXQA010371917">
    <property type="protein sequence ID" value="MCI47400.1"/>
    <property type="molecule type" value="Genomic_DNA"/>
</dbReference>
<protein>
    <submittedName>
        <fullName evidence="1">Uncharacterized protein</fullName>
    </submittedName>
</protein>
<name>A0A392SHI4_9FABA</name>
<organism evidence="1 2">
    <name type="scientific">Trifolium medium</name>
    <dbReference type="NCBI Taxonomy" id="97028"/>
    <lineage>
        <taxon>Eukaryota</taxon>
        <taxon>Viridiplantae</taxon>
        <taxon>Streptophyta</taxon>
        <taxon>Embryophyta</taxon>
        <taxon>Tracheophyta</taxon>
        <taxon>Spermatophyta</taxon>
        <taxon>Magnoliopsida</taxon>
        <taxon>eudicotyledons</taxon>
        <taxon>Gunneridae</taxon>
        <taxon>Pentapetalae</taxon>
        <taxon>rosids</taxon>
        <taxon>fabids</taxon>
        <taxon>Fabales</taxon>
        <taxon>Fabaceae</taxon>
        <taxon>Papilionoideae</taxon>
        <taxon>50 kb inversion clade</taxon>
        <taxon>NPAAA clade</taxon>
        <taxon>Hologalegina</taxon>
        <taxon>IRL clade</taxon>
        <taxon>Trifolieae</taxon>
        <taxon>Trifolium</taxon>
    </lineage>
</organism>
<sequence length="17" mass="1959">MTTQEVNKPQSLPPYPE</sequence>
<dbReference type="Proteomes" id="UP000265520">
    <property type="component" value="Unassembled WGS sequence"/>
</dbReference>
<accession>A0A392SHI4</accession>